<comment type="caution">
    <text evidence="1">The sequence shown here is derived from an EMBL/GenBank/DDBJ whole genome shotgun (WGS) entry which is preliminary data.</text>
</comment>
<name>A0A916NHA1_9MICO</name>
<accession>A0A916NHA1</accession>
<dbReference type="Pfam" id="PF05768">
    <property type="entry name" value="Glrx-like"/>
    <property type="match status" value="1"/>
</dbReference>
<organism evidence="1 2">
    <name type="scientific">Leucobacter soli</name>
    <dbReference type="NCBI Taxonomy" id="2812850"/>
    <lineage>
        <taxon>Bacteria</taxon>
        <taxon>Bacillati</taxon>
        <taxon>Actinomycetota</taxon>
        <taxon>Actinomycetes</taxon>
        <taxon>Micrococcales</taxon>
        <taxon>Microbacteriaceae</taxon>
        <taxon>Leucobacter</taxon>
    </lineage>
</organism>
<gene>
    <name evidence="1" type="ORF">LEUCIP111803_01635</name>
</gene>
<dbReference type="PANTHER" id="PTHR33558:SF1">
    <property type="entry name" value="GLUTAREDOXIN-LIKE PROTEIN C5ORF63 HOMOLOG"/>
    <property type="match status" value="1"/>
</dbReference>
<keyword evidence="2" id="KW-1185">Reference proteome</keyword>
<proteinExistence type="predicted"/>
<dbReference type="InterPro" id="IPR052565">
    <property type="entry name" value="Glutaredoxin-like_YDR286C"/>
</dbReference>
<reference evidence="1" key="1">
    <citation type="submission" date="2021-06" db="EMBL/GenBank/DDBJ databases">
        <authorList>
            <person name="Criscuolo A."/>
        </authorList>
    </citation>
    <scope>NUCLEOTIDE SEQUENCE</scope>
    <source>
        <strain evidence="1">CIP111803</strain>
    </source>
</reference>
<protein>
    <recommendedName>
        <fullName evidence="3">Glutaredoxin family protein</fullName>
    </recommendedName>
</protein>
<evidence type="ECO:0000313" key="1">
    <source>
        <dbReference type="EMBL" id="CAG7612990.1"/>
    </source>
</evidence>
<sequence length="95" mass="10745">MPKPVALTLLSKPGCHLCEDARAVIDGVLRDLEDRSLEVSLEERNILDDPELARVHAEDIPVVQINGRRHAIWRVDPVKLTAAIERAAAKRWRIH</sequence>
<dbReference type="PANTHER" id="PTHR33558">
    <property type="entry name" value="GLUTAREDOXIN-LIKE PROTEIN C5ORF63 HOMOLOG"/>
    <property type="match status" value="1"/>
</dbReference>
<evidence type="ECO:0000313" key="2">
    <source>
        <dbReference type="Proteomes" id="UP000693892"/>
    </source>
</evidence>
<dbReference type="InterPro" id="IPR008554">
    <property type="entry name" value="Glutaredoxin-like"/>
</dbReference>
<dbReference type="Proteomes" id="UP000693892">
    <property type="component" value="Unassembled WGS sequence"/>
</dbReference>
<dbReference type="AlphaFoldDB" id="A0A916NHA1"/>
<dbReference type="EMBL" id="CAJVAP010000017">
    <property type="protein sequence ID" value="CAG7612990.1"/>
    <property type="molecule type" value="Genomic_DNA"/>
</dbReference>
<evidence type="ECO:0008006" key="3">
    <source>
        <dbReference type="Google" id="ProtNLM"/>
    </source>
</evidence>
<dbReference type="RefSeq" id="WP_218115317.1">
    <property type="nucleotide sequence ID" value="NZ_CAJVAP010000017.1"/>
</dbReference>